<dbReference type="Gene3D" id="1.25.40.10">
    <property type="entry name" value="Tetratricopeptide repeat domain"/>
    <property type="match status" value="1"/>
</dbReference>
<keyword evidence="1" id="KW-0472">Membrane</keyword>
<evidence type="ECO:0008006" key="5">
    <source>
        <dbReference type="Google" id="ProtNLM"/>
    </source>
</evidence>
<evidence type="ECO:0000256" key="1">
    <source>
        <dbReference type="SAM" id="Phobius"/>
    </source>
</evidence>
<name>A0ABP7X0X6_9SPHI</name>
<dbReference type="RefSeq" id="WP_345105075.1">
    <property type="nucleotide sequence ID" value="NZ_BAABCV010000009.1"/>
</dbReference>
<evidence type="ECO:0000256" key="2">
    <source>
        <dbReference type="SAM" id="SignalP"/>
    </source>
</evidence>
<keyword evidence="2" id="KW-0732">Signal</keyword>
<keyword evidence="1" id="KW-1133">Transmembrane helix</keyword>
<dbReference type="SUPFAM" id="SSF48452">
    <property type="entry name" value="TPR-like"/>
    <property type="match status" value="1"/>
</dbReference>
<gene>
    <name evidence="3" type="ORF">GCM10022392_25510</name>
</gene>
<feature type="chain" id="PRO_5046807143" description="Tetratricopeptide repeat protein" evidence="2">
    <location>
        <begin position="22"/>
        <end position="487"/>
    </location>
</feature>
<feature type="transmembrane region" description="Helical" evidence="1">
    <location>
        <begin position="387"/>
        <end position="407"/>
    </location>
</feature>
<reference evidence="4" key="1">
    <citation type="journal article" date="2019" name="Int. J. Syst. Evol. Microbiol.">
        <title>The Global Catalogue of Microorganisms (GCM) 10K type strain sequencing project: providing services to taxonomists for standard genome sequencing and annotation.</title>
        <authorList>
            <consortium name="The Broad Institute Genomics Platform"/>
            <consortium name="The Broad Institute Genome Sequencing Center for Infectious Disease"/>
            <person name="Wu L."/>
            <person name="Ma J."/>
        </authorList>
    </citation>
    <scope>NUCLEOTIDE SEQUENCE [LARGE SCALE GENOMIC DNA]</scope>
    <source>
        <strain evidence="4">JCM 17085</strain>
    </source>
</reference>
<dbReference type="Proteomes" id="UP001500841">
    <property type="component" value="Unassembled WGS sequence"/>
</dbReference>
<dbReference type="EMBL" id="BAABCV010000009">
    <property type="protein sequence ID" value="GAA4099986.1"/>
    <property type="molecule type" value="Genomic_DNA"/>
</dbReference>
<dbReference type="InterPro" id="IPR011990">
    <property type="entry name" value="TPR-like_helical_dom_sf"/>
</dbReference>
<organism evidence="3 4">
    <name type="scientific">Mucilaginibacter panaciglaebae</name>
    <dbReference type="NCBI Taxonomy" id="502331"/>
    <lineage>
        <taxon>Bacteria</taxon>
        <taxon>Pseudomonadati</taxon>
        <taxon>Bacteroidota</taxon>
        <taxon>Sphingobacteriia</taxon>
        <taxon>Sphingobacteriales</taxon>
        <taxon>Sphingobacteriaceae</taxon>
        <taxon>Mucilaginibacter</taxon>
    </lineage>
</organism>
<comment type="caution">
    <text evidence="3">The sequence shown here is derived from an EMBL/GenBank/DDBJ whole genome shotgun (WGS) entry which is preliminary data.</text>
</comment>
<evidence type="ECO:0000313" key="4">
    <source>
        <dbReference type="Proteomes" id="UP001500841"/>
    </source>
</evidence>
<accession>A0ABP7X0X6</accession>
<protein>
    <recommendedName>
        <fullName evidence="5">Tetratricopeptide repeat protein</fullName>
    </recommendedName>
</protein>
<proteinExistence type="predicted"/>
<evidence type="ECO:0000313" key="3">
    <source>
        <dbReference type="EMBL" id="GAA4099986.1"/>
    </source>
</evidence>
<keyword evidence="4" id="KW-1185">Reference proteome</keyword>
<feature type="signal peptide" evidence="2">
    <location>
        <begin position="1"/>
        <end position="21"/>
    </location>
</feature>
<keyword evidence="1" id="KW-0812">Transmembrane</keyword>
<sequence length="487" mass="56193">MMRKIYLILLFALFLVGTARATELVSTDSLLTILKQKDGPQKDKQLILSIRYYFGGRLPRNLPAAKKSLDSLLTVFAVPDAEAVRLFAETMYRMEQKQYIAAEKVLVRAIRLAEQKDDHCLLFACFTQLAFLQGVEGNATEAITSFRQARKEAVTLNDAYLQTLVDINISDIYHRNKLYNQSLLYLDQATALMRRQKLGEPSFTMMILANKAENYFSMARVDSLAKYTKLLLGLKLPSQRLYTFQQRGIYTLELLQGYYSDALRRLAKLQKDKRYNYDETDEKNRATMLFRSGQIDSARVVARRLIADSALQNHPEETLPLYEMLARIAAANSENDLAIQYFDKSLQQAKMQITRLVAVDPIAAGLRLDEMQNGYVRREEGFKRERLWLIFSMVTITLVLVVGAMLYRNIRQKRELEKLLFETKRNELSFINSHEIRRHLSNILGIIDTISNSDDKYQSYVEAERHLLKAAKDLDNSILYIADKLND</sequence>